<dbReference type="GO" id="GO:0003700">
    <property type="term" value="F:DNA-binding transcription factor activity"/>
    <property type="evidence" value="ECO:0007669"/>
    <property type="project" value="TreeGrafter"/>
</dbReference>
<protein>
    <submittedName>
        <fullName evidence="6">Putative mycofactocin biosynthesis transcriptional regulator MftR</fullName>
    </submittedName>
</protein>
<dbReference type="PANTHER" id="PTHR30055:SF234">
    <property type="entry name" value="HTH-TYPE TRANSCRIPTIONAL REGULATOR BETI"/>
    <property type="match status" value="1"/>
</dbReference>
<dbReference type="InterPro" id="IPR001647">
    <property type="entry name" value="HTH_TetR"/>
</dbReference>
<dbReference type="Pfam" id="PF17754">
    <property type="entry name" value="TetR_C_14"/>
    <property type="match status" value="1"/>
</dbReference>
<dbReference type="SUPFAM" id="SSF46689">
    <property type="entry name" value="Homeodomain-like"/>
    <property type="match status" value="1"/>
</dbReference>
<dbReference type="InterPro" id="IPR041347">
    <property type="entry name" value="MftR_C"/>
</dbReference>
<dbReference type="AlphaFoldDB" id="A0A7K0DXU1"/>
<keyword evidence="2 4" id="KW-0238">DNA-binding</keyword>
<dbReference type="EMBL" id="WEGI01000014">
    <property type="protein sequence ID" value="MQY30610.1"/>
    <property type="molecule type" value="Genomic_DNA"/>
</dbReference>
<sequence>MPSDPAKPGLRERKKAQTRATISACALRLFDEQGYEATTIEQIIEAAAVSESTFYRYFPTKEDLVLQDEYDPRIIAALRAQPADLPPITALRRAFAAVFGDLSDAARTELRERTALILTVPALRATMLDQLLQTMQALAVPLAERAGRDSDDFAVRTVAGAIVGALTAVLAELADDPQADVAELVERIVEQLESGLSL</sequence>
<evidence type="ECO:0000256" key="2">
    <source>
        <dbReference type="ARBA" id="ARBA00023125"/>
    </source>
</evidence>
<dbReference type="Pfam" id="PF00440">
    <property type="entry name" value="TetR_N"/>
    <property type="match status" value="1"/>
</dbReference>
<evidence type="ECO:0000256" key="4">
    <source>
        <dbReference type="PROSITE-ProRule" id="PRU00335"/>
    </source>
</evidence>
<comment type="caution">
    <text evidence="6">The sequence shown here is derived from an EMBL/GenBank/DDBJ whole genome shotgun (WGS) entry which is preliminary data.</text>
</comment>
<dbReference type="PRINTS" id="PR00455">
    <property type="entry name" value="HTHTETR"/>
</dbReference>
<evidence type="ECO:0000256" key="3">
    <source>
        <dbReference type="ARBA" id="ARBA00023163"/>
    </source>
</evidence>
<dbReference type="PANTHER" id="PTHR30055">
    <property type="entry name" value="HTH-TYPE TRANSCRIPTIONAL REGULATOR RUTR"/>
    <property type="match status" value="1"/>
</dbReference>
<dbReference type="InterPro" id="IPR050109">
    <property type="entry name" value="HTH-type_TetR-like_transc_reg"/>
</dbReference>
<proteinExistence type="predicted"/>
<organism evidence="6 7">
    <name type="scientific">Nocardia aurantia</name>
    <dbReference type="NCBI Taxonomy" id="2585199"/>
    <lineage>
        <taxon>Bacteria</taxon>
        <taxon>Bacillati</taxon>
        <taxon>Actinomycetota</taxon>
        <taxon>Actinomycetes</taxon>
        <taxon>Mycobacteriales</taxon>
        <taxon>Nocardiaceae</taxon>
        <taxon>Nocardia</taxon>
    </lineage>
</organism>
<feature type="domain" description="HTH tetR-type" evidence="5">
    <location>
        <begin position="16"/>
        <end position="76"/>
    </location>
</feature>
<keyword evidence="7" id="KW-1185">Reference proteome</keyword>
<reference evidence="6 7" key="1">
    <citation type="submission" date="2019-10" db="EMBL/GenBank/DDBJ databases">
        <title>Nocardia macrotermitis sp. nov. and Nocardia aurantia sp. nov., isolated from the gut of fungus growing-termite Macrotermes natalensis.</title>
        <authorList>
            <person name="Benndorf R."/>
            <person name="Schwitalla J."/>
            <person name="Martin K."/>
            <person name="De Beer W."/>
            <person name="Kaster A.-K."/>
            <person name="Vollmers J."/>
            <person name="Poulsen M."/>
            <person name="Beemelmanns C."/>
        </authorList>
    </citation>
    <scope>NUCLEOTIDE SEQUENCE [LARGE SCALE GENOMIC DNA]</scope>
    <source>
        <strain evidence="6 7">RB56</strain>
    </source>
</reference>
<keyword evidence="3" id="KW-0804">Transcription</keyword>
<dbReference type="Gene3D" id="1.10.357.10">
    <property type="entry name" value="Tetracycline Repressor, domain 2"/>
    <property type="match status" value="1"/>
</dbReference>
<dbReference type="InterPro" id="IPR009057">
    <property type="entry name" value="Homeodomain-like_sf"/>
</dbReference>
<dbReference type="Gene3D" id="1.10.10.60">
    <property type="entry name" value="Homeodomain-like"/>
    <property type="match status" value="1"/>
</dbReference>
<keyword evidence="1" id="KW-0805">Transcription regulation</keyword>
<evidence type="ECO:0000313" key="6">
    <source>
        <dbReference type="EMBL" id="MQY30610.1"/>
    </source>
</evidence>
<dbReference type="Proteomes" id="UP000431401">
    <property type="component" value="Unassembled WGS sequence"/>
</dbReference>
<name>A0A7K0DXU1_9NOCA</name>
<accession>A0A7K0DXU1</accession>
<dbReference type="GO" id="GO:0000976">
    <property type="term" value="F:transcription cis-regulatory region binding"/>
    <property type="evidence" value="ECO:0007669"/>
    <property type="project" value="TreeGrafter"/>
</dbReference>
<evidence type="ECO:0000313" key="7">
    <source>
        <dbReference type="Proteomes" id="UP000431401"/>
    </source>
</evidence>
<dbReference type="OrthoDB" id="4143918at2"/>
<gene>
    <name evidence="6" type="primary">mftR_3</name>
    <name evidence="6" type="ORF">NRB56_62120</name>
</gene>
<evidence type="ECO:0000259" key="5">
    <source>
        <dbReference type="PROSITE" id="PS50977"/>
    </source>
</evidence>
<dbReference type="RefSeq" id="WP_153347855.1">
    <property type="nucleotide sequence ID" value="NZ_WEGI01000014.1"/>
</dbReference>
<feature type="DNA-binding region" description="H-T-H motif" evidence="4">
    <location>
        <begin position="39"/>
        <end position="58"/>
    </location>
</feature>
<evidence type="ECO:0000256" key="1">
    <source>
        <dbReference type="ARBA" id="ARBA00023015"/>
    </source>
</evidence>
<dbReference type="PROSITE" id="PS50977">
    <property type="entry name" value="HTH_TETR_2"/>
    <property type="match status" value="1"/>
</dbReference>